<evidence type="ECO:0000313" key="4">
    <source>
        <dbReference type="EMBL" id="OFV68056.1"/>
    </source>
</evidence>
<dbReference type="GO" id="GO:0016301">
    <property type="term" value="F:kinase activity"/>
    <property type="evidence" value="ECO:0007669"/>
    <property type="project" value="UniProtKB-KW"/>
</dbReference>
<comment type="caution">
    <text evidence="4">The sequence shown here is derived from an EMBL/GenBank/DDBJ whole genome shotgun (WGS) entry which is preliminary data.</text>
</comment>
<evidence type="ECO:0000256" key="3">
    <source>
        <dbReference type="HAMAP-Rule" id="MF_01111"/>
    </source>
</evidence>
<reference evidence="4" key="1">
    <citation type="submission" date="2016-05" db="EMBL/GenBank/DDBJ databases">
        <title>Microbial consortia oxidize butane by reversing methanogenesis.</title>
        <authorList>
            <person name="Laso-Perez R."/>
            <person name="Richter M."/>
            <person name="Wegener G."/>
            <person name="Musat F."/>
        </authorList>
    </citation>
    <scope>NUCLEOTIDE SEQUENCE [LARGE SCALE GENOMIC DNA]</scope>
    <source>
        <strain evidence="4">BOX2</strain>
    </source>
</reference>
<dbReference type="AlphaFoldDB" id="A0A1F2PBP4"/>
<sequence length="184" mass="20517">MKRKVIAWVGYPASGKSEASRVAASMGIPVVVMGDIVRKEARRRGFKEEDVSIGAVAEDLRKNEGMDAIAKRSIPCIMKKEGVVVVDGVRGIAEVDRFRAEFGNDFFLVAILSPFKLRFERMQKRGRGDDGLTEAAFKARDLREEGWGLRDAIEASDIVIQNEGDLDAFSKEVYQVLMEMITDE</sequence>
<gene>
    <name evidence="4" type="ORF">SCAL_000696</name>
</gene>
<keyword evidence="4" id="KW-0808">Transferase</keyword>
<proteinExistence type="inferred from homology"/>
<dbReference type="GO" id="GO:0005524">
    <property type="term" value="F:ATP binding"/>
    <property type="evidence" value="ECO:0007669"/>
    <property type="project" value="UniProtKB-UniRule"/>
</dbReference>
<keyword evidence="4" id="KW-0418">Kinase</keyword>
<dbReference type="PANTHER" id="PTHR41930">
    <property type="entry name" value="UPF0200 PROTEIN MJ1399"/>
    <property type="match status" value="1"/>
</dbReference>
<protein>
    <recommendedName>
        <fullName evidence="3">UPF0200 protein SCAL_000696</fullName>
    </recommendedName>
</protein>
<evidence type="ECO:0000313" key="5">
    <source>
        <dbReference type="Proteomes" id="UP000186940"/>
    </source>
</evidence>
<dbReference type="Gene3D" id="3.40.50.300">
    <property type="entry name" value="P-loop containing nucleotide triphosphate hydrolases"/>
    <property type="match status" value="1"/>
</dbReference>
<keyword evidence="2 3" id="KW-0067">ATP-binding</keyword>
<feature type="binding site" evidence="3">
    <location>
        <begin position="10"/>
        <end position="17"/>
    </location>
    <ligand>
        <name>ATP</name>
        <dbReference type="ChEBI" id="CHEBI:30616"/>
    </ligand>
</feature>
<dbReference type="InterPro" id="IPR022970">
    <property type="entry name" value="NTP_hydrolase-rel"/>
</dbReference>
<dbReference type="PANTHER" id="PTHR41930:SF1">
    <property type="entry name" value="DEPHOSPHO-COA KINASE"/>
    <property type="match status" value="1"/>
</dbReference>
<keyword evidence="5" id="KW-1185">Reference proteome</keyword>
<dbReference type="PATRIC" id="fig|1838285.3.peg.705"/>
<name>A0A1F2PBP4_9EURY</name>
<dbReference type="HAMAP" id="MF_01111">
    <property type="entry name" value="UPF0200"/>
    <property type="match status" value="1"/>
</dbReference>
<dbReference type="Proteomes" id="UP000186940">
    <property type="component" value="Unassembled WGS sequence"/>
</dbReference>
<dbReference type="SUPFAM" id="SSF52540">
    <property type="entry name" value="P-loop containing nucleoside triphosphate hydrolases"/>
    <property type="match status" value="1"/>
</dbReference>
<evidence type="ECO:0000256" key="2">
    <source>
        <dbReference type="ARBA" id="ARBA00022840"/>
    </source>
</evidence>
<dbReference type="STRING" id="1838285.SCAL_000696"/>
<comment type="similarity">
    <text evidence="3">Belongs to the UPF0200 family.</text>
</comment>
<organism evidence="4 5">
    <name type="scientific">Candidatus Syntropharchaeum caldarium</name>
    <dbReference type="NCBI Taxonomy" id="1838285"/>
    <lineage>
        <taxon>Archaea</taxon>
        <taxon>Methanobacteriati</taxon>
        <taxon>Methanobacteriota</taxon>
        <taxon>Stenosarchaea group</taxon>
        <taxon>Methanomicrobia</taxon>
        <taxon>Methanosarcinales</taxon>
        <taxon>ANME-2 cluster</taxon>
        <taxon>Candidatus Syntropharchaeum</taxon>
    </lineage>
</organism>
<dbReference type="Pfam" id="PF13207">
    <property type="entry name" value="AAA_17"/>
    <property type="match status" value="1"/>
</dbReference>
<keyword evidence="1 3" id="KW-0547">Nucleotide-binding</keyword>
<dbReference type="InterPro" id="IPR027417">
    <property type="entry name" value="P-loop_NTPase"/>
</dbReference>
<evidence type="ECO:0000256" key="1">
    <source>
        <dbReference type="ARBA" id="ARBA00022741"/>
    </source>
</evidence>
<accession>A0A1F2PBP4</accession>
<dbReference type="EMBL" id="LYOS01000002">
    <property type="protein sequence ID" value="OFV68056.1"/>
    <property type="molecule type" value="Genomic_DNA"/>
</dbReference>